<proteinExistence type="predicted"/>
<gene>
    <name evidence="1" type="ORF">FA95DRAFT_1577417</name>
</gene>
<keyword evidence="2" id="KW-1185">Reference proteome</keyword>
<evidence type="ECO:0000313" key="1">
    <source>
        <dbReference type="EMBL" id="KAI0039711.1"/>
    </source>
</evidence>
<reference evidence="1" key="2">
    <citation type="journal article" date="2022" name="New Phytol.">
        <title>Evolutionary transition to the ectomycorrhizal habit in the genomes of a hyperdiverse lineage of mushroom-forming fungi.</title>
        <authorList>
            <person name="Looney B."/>
            <person name="Miyauchi S."/>
            <person name="Morin E."/>
            <person name="Drula E."/>
            <person name="Courty P.E."/>
            <person name="Kohler A."/>
            <person name="Kuo A."/>
            <person name="LaButti K."/>
            <person name="Pangilinan J."/>
            <person name="Lipzen A."/>
            <person name="Riley R."/>
            <person name="Andreopoulos W."/>
            <person name="He G."/>
            <person name="Johnson J."/>
            <person name="Nolan M."/>
            <person name="Tritt A."/>
            <person name="Barry K.W."/>
            <person name="Grigoriev I.V."/>
            <person name="Nagy L.G."/>
            <person name="Hibbett D."/>
            <person name="Henrissat B."/>
            <person name="Matheny P.B."/>
            <person name="Labbe J."/>
            <person name="Martin F.M."/>
        </authorList>
    </citation>
    <scope>NUCLEOTIDE SEQUENCE</scope>
    <source>
        <strain evidence="1">FP105234-sp</strain>
    </source>
</reference>
<sequence length="352" mass="38998">MYAPGVPPNVAEFTVPQLFGFLFNWGLFGVLTTQVYYYYLHFPLDNRRLKAFVYGLYVWETVQTCLITHDAFAIHGKGWGDLEKLQDAETLWFNSPIMSGTISAAVQCFFAFRIYALSRSKVLAAAIALVALVAGLGGVINGILVKVLLSDDVNLQVKTYPIALVWLVGNAACDIMICTCMLYWYTRARSRSLFRETNDILSRVLRLSVATGLLTAAIASIDMVLFLKYKHNNFHMCPALVLGKLYSNSLLVLLNNRYRVRTSFNTSYVFDTDLDDMSWNPKKLVIGRSTDIATTNGGPSPHALAVNIEMQREGGPTAIDMVDFNKPTSDPEGSISGGNASGDFKPGPFHME</sequence>
<dbReference type="EMBL" id="MU276271">
    <property type="protein sequence ID" value="KAI0039711.1"/>
    <property type="molecule type" value="Genomic_DNA"/>
</dbReference>
<comment type="caution">
    <text evidence="1">The sequence shown here is derived from an EMBL/GenBank/DDBJ whole genome shotgun (WGS) entry which is preliminary data.</text>
</comment>
<evidence type="ECO:0000313" key="2">
    <source>
        <dbReference type="Proteomes" id="UP000814033"/>
    </source>
</evidence>
<reference evidence="1" key="1">
    <citation type="submission" date="2021-02" db="EMBL/GenBank/DDBJ databases">
        <authorList>
            <consortium name="DOE Joint Genome Institute"/>
            <person name="Ahrendt S."/>
            <person name="Looney B.P."/>
            <person name="Miyauchi S."/>
            <person name="Morin E."/>
            <person name="Drula E."/>
            <person name="Courty P.E."/>
            <person name="Chicoki N."/>
            <person name="Fauchery L."/>
            <person name="Kohler A."/>
            <person name="Kuo A."/>
            <person name="Labutti K."/>
            <person name="Pangilinan J."/>
            <person name="Lipzen A."/>
            <person name="Riley R."/>
            <person name="Andreopoulos W."/>
            <person name="He G."/>
            <person name="Johnson J."/>
            <person name="Barry K.W."/>
            <person name="Grigoriev I.V."/>
            <person name="Nagy L."/>
            <person name="Hibbett D."/>
            <person name="Henrissat B."/>
            <person name="Matheny P.B."/>
            <person name="Labbe J."/>
            <person name="Martin F."/>
        </authorList>
    </citation>
    <scope>NUCLEOTIDE SEQUENCE</scope>
    <source>
        <strain evidence="1">FP105234-sp</strain>
    </source>
</reference>
<organism evidence="1 2">
    <name type="scientific">Auriscalpium vulgare</name>
    <dbReference type="NCBI Taxonomy" id="40419"/>
    <lineage>
        <taxon>Eukaryota</taxon>
        <taxon>Fungi</taxon>
        <taxon>Dikarya</taxon>
        <taxon>Basidiomycota</taxon>
        <taxon>Agaricomycotina</taxon>
        <taxon>Agaricomycetes</taxon>
        <taxon>Russulales</taxon>
        <taxon>Auriscalpiaceae</taxon>
        <taxon>Auriscalpium</taxon>
    </lineage>
</organism>
<accession>A0ACB8R7U7</accession>
<dbReference type="Proteomes" id="UP000814033">
    <property type="component" value="Unassembled WGS sequence"/>
</dbReference>
<name>A0ACB8R7U7_9AGAM</name>
<protein>
    <submittedName>
        <fullName evidence="1">Uncharacterized protein</fullName>
    </submittedName>
</protein>